<sequence length="175" mass="19991">MAETTLTKAKLKPLQGEKANEIVFMFNPKELSFSNQVQTTDNPGSRVAKSGRPHVSFSDIPPKQLIIKDIWFDTYETGKDVLKDYLQPFIESVNFDGEKQRPPIYRFTWGPHDYLKSCFIEQLNYRLTKFMPDGTPVRAVIETLGLKEIEKPSESKSATKSQQDSGDTRESRSKP</sequence>
<evidence type="ECO:0000313" key="4">
    <source>
        <dbReference type="Proteomes" id="UP000615026"/>
    </source>
</evidence>
<dbReference type="EMBL" id="JADEXP010000200">
    <property type="protein sequence ID" value="MBE9068780.1"/>
    <property type="molecule type" value="Genomic_DNA"/>
</dbReference>
<evidence type="ECO:0000259" key="2">
    <source>
        <dbReference type="Pfam" id="PF19266"/>
    </source>
</evidence>
<evidence type="ECO:0000256" key="1">
    <source>
        <dbReference type="SAM" id="MobiDB-lite"/>
    </source>
</evidence>
<evidence type="ECO:0000313" key="3">
    <source>
        <dbReference type="EMBL" id="MBE9068780.1"/>
    </source>
</evidence>
<dbReference type="Proteomes" id="UP000615026">
    <property type="component" value="Unassembled WGS sequence"/>
</dbReference>
<accession>A0A929F7J4</accession>
<dbReference type="RefSeq" id="WP_193994714.1">
    <property type="nucleotide sequence ID" value="NZ_JADEXP010000200.1"/>
</dbReference>
<feature type="compositionally biased region" description="Basic and acidic residues" evidence="1">
    <location>
        <begin position="166"/>
        <end position="175"/>
    </location>
</feature>
<protein>
    <recommendedName>
        <fullName evidence="2">Contractile injection system tube protein N-terminal domain-containing protein</fullName>
    </recommendedName>
</protein>
<feature type="compositionally biased region" description="Polar residues" evidence="1">
    <location>
        <begin position="155"/>
        <end position="165"/>
    </location>
</feature>
<comment type="caution">
    <text evidence="3">The sequence shown here is derived from an EMBL/GenBank/DDBJ whole genome shotgun (WGS) entry which is preliminary data.</text>
</comment>
<name>A0A929F7J4_LEPEC</name>
<feature type="region of interest" description="Disordered" evidence="1">
    <location>
        <begin position="150"/>
        <end position="175"/>
    </location>
</feature>
<dbReference type="Pfam" id="PF19266">
    <property type="entry name" value="CIS_tube"/>
    <property type="match status" value="1"/>
</dbReference>
<reference evidence="3" key="1">
    <citation type="submission" date="2020-10" db="EMBL/GenBank/DDBJ databases">
        <authorList>
            <person name="Castelo-Branco R."/>
            <person name="Eusebio N."/>
            <person name="Adriana R."/>
            <person name="Vieira A."/>
            <person name="Brugerolle De Fraissinette N."/>
            <person name="Rezende De Castro R."/>
            <person name="Schneider M.P."/>
            <person name="Vasconcelos V."/>
            <person name="Leao P.N."/>
        </authorList>
    </citation>
    <scope>NUCLEOTIDE SEQUENCE</scope>
    <source>
        <strain evidence="3">LEGE 11479</strain>
    </source>
</reference>
<organism evidence="3 4">
    <name type="scientific">Leptolyngbya cf. ectocarpi LEGE 11479</name>
    <dbReference type="NCBI Taxonomy" id="1828722"/>
    <lineage>
        <taxon>Bacteria</taxon>
        <taxon>Bacillati</taxon>
        <taxon>Cyanobacteriota</taxon>
        <taxon>Cyanophyceae</taxon>
        <taxon>Leptolyngbyales</taxon>
        <taxon>Leptolyngbyaceae</taxon>
        <taxon>Leptolyngbya group</taxon>
        <taxon>Leptolyngbya</taxon>
    </lineage>
</organism>
<keyword evidence="4" id="KW-1185">Reference proteome</keyword>
<dbReference type="InterPro" id="IPR045361">
    <property type="entry name" value="CIS_tube_prot_N"/>
</dbReference>
<feature type="domain" description="Contractile injection system tube protein N-terminal" evidence="2">
    <location>
        <begin position="7"/>
        <end position="151"/>
    </location>
</feature>
<gene>
    <name evidence="3" type="ORF">IQ260_19225</name>
</gene>
<dbReference type="AlphaFoldDB" id="A0A929F7J4"/>
<proteinExistence type="predicted"/>